<dbReference type="GO" id="GO:0006269">
    <property type="term" value="P:DNA replication, synthesis of primer"/>
    <property type="evidence" value="ECO:0007669"/>
    <property type="project" value="TreeGrafter"/>
</dbReference>
<dbReference type="AlphaFoldDB" id="X0U3A7"/>
<dbReference type="InterPro" id="IPR013264">
    <property type="entry name" value="DNAG_N"/>
</dbReference>
<proteinExistence type="predicted"/>
<sequence length="269" mass="30518">CHLAYGTDSIGLVRGIMKCDFGTALKFLADITGVSLEDEESIQINKMKNAIEMKKFATLPRREYIPPCDVSEYNLSQYKALRTDYFEEWFPPALLDIFEIGGSYFDKYSIQREIIPIRNEEGELIAFSGRSLNEKVEPKYLLTNGFQKDKVLYNLYRAKEHLTDKNNRTIIVVEGFKAVWFLSMLGFDNVVACMGSKLTPGQTDLLCKYAFNVVLMLDGGDAGLDGIKSAMEELKGKIKTTAIYIPDDKKSPDDYLPEIVIDWLKNTPN</sequence>
<feature type="non-terminal residue" evidence="2">
    <location>
        <position position="1"/>
    </location>
</feature>
<dbReference type="SUPFAM" id="SSF56731">
    <property type="entry name" value="DNA primase core"/>
    <property type="match status" value="1"/>
</dbReference>
<accession>X0U3A7</accession>
<gene>
    <name evidence="2" type="ORF">S01H1_19386</name>
</gene>
<dbReference type="InterPro" id="IPR050219">
    <property type="entry name" value="DnaG_primase"/>
</dbReference>
<dbReference type="Pfam" id="PF08275">
    <property type="entry name" value="DNAG_N"/>
    <property type="match status" value="1"/>
</dbReference>
<dbReference type="InterPro" id="IPR006171">
    <property type="entry name" value="TOPRIM_dom"/>
</dbReference>
<evidence type="ECO:0000313" key="2">
    <source>
        <dbReference type="EMBL" id="GAF93846.1"/>
    </source>
</evidence>
<dbReference type="PANTHER" id="PTHR30313:SF2">
    <property type="entry name" value="DNA PRIMASE"/>
    <property type="match status" value="1"/>
</dbReference>
<protein>
    <recommendedName>
        <fullName evidence="1">Toprim domain-containing protein</fullName>
    </recommendedName>
</protein>
<feature type="domain" description="Toprim" evidence="1">
    <location>
        <begin position="168"/>
        <end position="239"/>
    </location>
</feature>
<name>X0U3A7_9ZZZZ</name>
<organism evidence="2">
    <name type="scientific">marine sediment metagenome</name>
    <dbReference type="NCBI Taxonomy" id="412755"/>
    <lineage>
        <taxon>unclassified sequences</taxon>
        <taxon>metagenomes</taxon>
        <taxon>ecological metagenomes</taxon>
    </lineage>
</organism>
<dbReference type="InterPro" id="IPR034151">
    <property type="entry name" value="TOPRIM_DnaG_bac"/>
</dbReference>
<dbReference type="SMART" id="SM00493">
    <property type="entry name" value="TOPRIM"/>
    <property type="match status" value="1"/>
</dbReference>
<dbReference type="EMBL" id="BARS01010463">
    <property type="protein sequence ID" value="GAF93846.1"/>
    <property type="molecule type" value="Genomic_DNA"/>
</dbReference>
<evidence type="ECO:0000259" key="1">
    <source>
        <dbReference type="SMART" id="SM00493"/>
    </source>
</evidence>
<dbReference type="CDD" id="cd03364">
    <property type="entry name" value="TOPRIM_DnaG_primases"/>
    <property type="match status" value="1"/>
</dbReference>
<comment type="caution">
    <text evidence="2">The sequence shown here is derived from an EMBL/GenBank/DDBJ whole genome shotgun (WGS) entry which is preliminary data.</text>
</comment>
<reference evidence="2" key="1">
    <citation type="journal article" date="2014" name="Front. Microbiol.">
        <title>High frequency of phylogenetically diverse reductive dehalogenase-homologous genes in deep subseafloor sedimentary metagenomes.</title>
        <authorList>
            <person name="Kawai M."/>
            <person name="Futagami T."/>
            <person name="Toyoda A."/>
            <person name="Takaki Y."/>
            <person name="Nishi S."/>
            <person name="Hori S."/>
            <person name="Arai W."/>
            <person name="Tsubouchi T."/>
            <person name="Morono Y."/>
            <person name="Uchiyama I."/>
            <person name="Ito T."/>
            <person name="Fujiyama A."/>
            <person name="Inagaki F."/>
            <person name="Takami H."/>
        </authorList>
    </citation>
    <scope>NUCLEOTIDE SEQUENCE</scope>
    <source>
        <strain evidence="2">Expedition CK06-06</strain>
    </source>
</reference>
<dbReference type="InterPro" id="IPR037068">
    <property type="entry name" value="DNA_primase_core_N_sf"/>
</dbReference>
<dbReference type="Gene3D" id="3.90.980.10">
    <property type="entry name" value="DNA primase, catalytic core, N-terminal domain"/>
    <property type="match status" value="1"/>
</dbReference>
<dbReference type="GO" id="GO:0005737">
    <property type="term" value="C:cytoplasm"/>
    <property type="evidence" value="ECO:0007669"/>
    <property type="project" value="TreeGrafter"/>
</dbReference>
<dbReference type="Gene3D" id="3.40.1360.10">
    <property type="match status" value="1"/>
</dbReference>
<dbReference type="Pfam" id="PF13155">
    <property type="entry name" value="Toprim_2"/>
    <property type="match status" value="1"/>
</dbReference>
<dbReference type="PANTHER" id="PTHR30313">
    <property type="entry name" value="DNA PRIMASE"/>
    <property type="match status" value="1"/>
</dbReference>